<keyword evidence="3 4" id="KW-0012">Acyltransferase</keyword>
<protein>
    <submittedName>
        <fullName evidence="7">Thiolase 5</fullName>
    </submittedName>
</protein>
<dbReference type="Pfam" id="PF02803">
    <property type="entry name" value="Thiolase_C"/>
    <property type="match status" value="1"/>
</dbReference>
<accession>A0A0L7LE40</accession>
<keyword evidence="2 4" id="KW-0808">Transferase</keyword>
<evidence type="ECO:0000256" key="4">
    <source>
        <dbReference type="RuleBase" id="RU003557"/>
    </source>
</evidence>
<evidence type="ECO:0000313" key="8">
    <source>
        <dbReference type="Proteomes" id="UP000037510"/>
    </source>
</evidence>
<evidence type="ECO:0000256" key="2">
    <source>
        <dbReference type="ARBA" id="ARBA00022679"/>
    </source>
</evidence>
<dbReference type="Proteomes" id="UP000037510">
    <property type="component" value="Unassembled WGS sequence"/>
</dbReference>
<dbReference type="GO" id="GO:0006635">
    <property type="term" value="P:fatty acid beta-oxidation"/>
    <property type="evidence" value="ECO:0007669"/>
    <property type="project" value="TreeGrafter"/>
</dbReference>
<evidence type="ECO:0000313" key="7">
    <source>
        <dbReference type="EMBL" id="KOB73650.1"/>
    </source>
</evidence>
<dbReference type="PROSITE" id="PS00737">
    <property type="entry name" value="THIOLASE_2"/>
    <property type="match status" value="1"/>
</dbReference>
<organism evidence="7 8">
    <name type="scientific">Operophtera brumata</name>
    <name type="common">Winter moth</name>
    <name type="synonym">Phalaena brumata</name>
    <dbReference type="NCBI Taxonomy" id="104452"/>
    <lineage>
        <taxon>Eukaryota</taxon>
        <taxon>Metazoa</taxon>
        <taxon>Ecdysozoa</taxon>
        <taxon>Arthropoda</taxon>
        <taxon>Hexapoda</taxon>
        <taxon>Insecta</taxon>
        <taxon>Pterygota</taxon>
        <taxon>Neoptera</taxon>
        <taxon>Endopterygota</taxon>
        <taxon>Lepidoptera</taxon>
        <taxon>Glossata</taxon>
        <taxon>Ditrysia</taxon>
        <taxon>Geometroidea</taxon>
        <taxon>Geometridae</taxon>
        <taxon>Larentiinae</taxon>
        <taxon>Operophtera</taxon>
    </lineage>
</organism>
<dbReference type="AlphaFoldDB" id="A0A0L7LE40"/>
<dbReference type="STRING" id="104452.A0A0L7LE40"/>
<dbReference type="SUPFAM" id="SSF53901">
    <property type="entry name" value="Thiolase-like"/>
    <property type="match status" value="1"/>
</dbReference>
<dbReference type="Pfam" id="PF00108">
    <property type="entry name" value="Thiolase_N"/>
    <property type="match status" value="1"/>
</dbReference>
<comment type="caution">
    <text evidence="7">The sequence shown here is derived from an EMBL/GenBank/DDBJ whole genome shotgun (WGS) entry which is preliminary data.</text>
</comment>
<sequence length="281" mass="29271">MPVSSKGAKRTPFCQYGGPLRELPASHAFAAAAKDAINSAKVDPTLIDETVVGNVNYLSQCDGGKTPRYCGLYSGVPIEKPALGVSKACGTGLQAIITAAVDILFGTSKITLTGGTDIMSTLPMLVRNVRFGTTLGTAHVFEDHIQRELVDSYSGKTLSEIVEELARRFKIGRKETAADGAAALLLASAESVKTHNLSPLVKITGWSCVGVAPEDSGIAAAVAINETSAAQVLASAKELKVDLSKVNVNGGALAVGHPVSATGARMVTNLVYELRVIEEAY</sequence>
<evidence type="ECO:0000256" key="1">
    <source>
        <dbReference type="ARBA" id="ARBA00010982"/>
    </source>
</evidence>
<dbReference type="InterPro" id="IPR020617">
    <property type="entry name" value="Thiolase_C"/>
</dbReference>
<dbReference type="GO" id="GO:0005739">
    <property type="term" value="C:mitochondrion"/>
    <property type="evidence" value="ECO:0007669"/>
    <property type="project" value="TreeGrafter"/>
</dbReference>
<dbReference type="PANTHER" id="PTHR18919:SF107">
    <property type="entry name" value="ACETYL-COA ACETYLTRANSFERASE, CYTOSOLIC"/>
    <property type="match status" value="1"/>
</dbReference>
<dbReference type="EMBL" id="JTDY01001527">
    <property type="protein sequence ID" value="KOB73650.1"/>
    <property type="molecule type" value="Genomic_DNA"/>
</dbReference>
<dbReference type="InterPro" id="IPR016039">
    <property type="entry name" value="Thiolase-like"/>
</dbReference>
<name>A0A0L7LE40_OPEBR</name>
<keyword evidence="8" id="KW-1185">Reference proteome</keyword>
<dbReference type="GO" id="GO:0003985">
    <property type="term" value="F:acetyl-CoA C-acetyltransferase activity"/>
    <property type="evidence" value="ECO:0007669"/>
    <property type="project" value="TreeGrafter"/>
</dbReference>
<dbReference type="Gene3D" id="3.40.47.10">
    <property type="match status" value="2"/>
</dbReference>
<evidence type="ECO:0000259" key="6">
    <source>
        <dbReference type="Pfam" id="PF02803"/>
    </source>
</evidence>
<dbReference type="InterPro" id="IPR020615">
    <property type="entry name" value="Thiolase_acyl_enz_int_AS"/>
</dbReference>
<feature type="domain" description="Thiolase N-terminal" evidence="5">
    <location>
        <begin position="7"/>
        <end position="177"/>
    </location>
</feature>
<dbReference type="PROSITE" id="PS00098">
    <property type="entry name" value="THIOLASE_1"/>
    <property type="match status" value="1"/>
</dbReference>
<gene>
    <name evidence="7" type="ORF">OBRU01_10236</name>
</gene>
<proteinExistence type="inferred from homology"/>
<dbReference type="InterPro" id="IPR020613">
    <property type="entry name" value="Thiolase_CS"/>
</dbReference>
<evidence type="ECO:0000259" key="5">
    <source>
        <dbReference type="Pfam" id="PF00108"/>
    </source>
</evidence>
<feature type="domain" description="Thiolase C-terminal" evidence="6">
    <location>
        <begin position="222"/>
        <end position="275"/>
    </location>
</feature>
<comment type="similarity">
    <text evidence="1 4">Belongs to the thiolase-like superfamily. Thiolase family.</text>
</comment>
<reference evidence="7 8" key="1">
    <citation type="journal article" date="2015" name="Genome Biol. Evol.">
        <title>The genome of winter moth (Operophtera brumata) provides a genomic perspective on sexual dimorphism and phenology.</title>
        <authorList>
            <person name="Derks M.F."/>
            <person name="Smit S."/>
            <person name="Salis L."/>
            <person name="Schijlen E."/>
            <person name="Bossers A."/>
            <person name="Mateman C."/>
            <person name="Pijl A.S."/>
            <person name="de Ridder D."/>
            <person name="Groenen M.A."/>
            <person name="Visser M.E."/>
            <person name="Megens H.J."/>
        </authorList>
    </citation>
    <scope>NUCLEOTIDE SEQUENCE [LARGE SCALE GENOMIC DNA]</scope>
    <source>
        <strain evidence="7">WM2013NL</strain>
        <tissue evidence="7">Head and thorax</tissue>
    </source>
</reference>
<evidence type="ECO:0000256" key="3">
    <source>
        <dbReference type="ARBA" id="ARBA00023315"/>
    </source>
</evidence>
<dbReference type="InterPro" id="IPR020616">
    <property type="entry name" value="Thiolase_N"/>
</dbReference>
<dbReference type="PANTHER" id="PTHR18919">
    <property type="entry name" value="ACETYL-COA C-ACYLTRANSFERASE"/>
    <property type="match status" value="1"/>
</dbReference>